<feature type="domain" description="Clp R" evidence="2">
    <location>
        <begin position="101"/>
        <end position="242"/>
    </location>
</feature>
<keyword evidence="3" id="KW-0645">Protease</keyword>
<dbReference type="GO" id="GO:0006508">
    <property type="term" value="P:proteolysis"/>
    <property type="evidence" value="ECO:0007669"/>
    <property type="project" value="UniProtKB-KW"/>
</dbReference>
<reference evidence="3 4" key="1">
    <citation type="submission" date="2021-08" db="EMBL/GenBank/DDBJ databases">
        <title>Streptomyces sp. PTM05 isolated from lichen.</title>
        <authorList>
            <person name="Somphong A."/>
            <person name="Phongsopitanun W."/>
            <person name="Tanasupawat S."/>
        </authorList>
    </citation>
    <scope>NUCLEOTIDE SEQUENCE [LARGE SCALE GENOMIC DNA]</scope>
    <source>
        <strain evidence="3 4">Ptm05</strain>
    </source>
</reference>
<dbReference type="GO" id="GO:0008233">
    <property type="term" value="F:peptidase activity"/>
    <property type="evidence" value="ECO:0007669"/>
    <property type="project" value="UniProtKB-KW"/>
</dbReference>
<accession>A0ABS7QW85</accession>
<keyword evidence="4" id="KW-1185">Reference proteome</keyword>
<dbReference type="GO" id="GO:0005524">
    <property type="term" value="F:ATP binding"/>
    <property type="evidence" value="ECO:0007669"/>
    <property type="project" value="UniProtKB-KW"/>
</dbReference>
<dbReference type="PROSITE" id="PS51903">
    <property type="entry name" value="CLP_R"/>
    <property type="match status" value="1"/>
</dbReference>
<dbReference type="InterPro" id="IPR004176">
    <property type="entry name" value="Clp_R_N"/>
</dbReference>
<dbReference type="Proteomes" id="UP001198565">
    <property type="component" value="Unassembled WGS sequence"/>
</dbReference>
<dbReference type="InterPro" id="IPR044217">
    <property type="entry name" value="CLPT1/2"/>
</dbReference>
<evidence type="ECO:0000256" key="1">
    <source>
        <dbReference type="PROSITE-ProRule" id="PRU01251"/>
    </source>
</evidence>
<keyword evidence="3" id="KW-0067">ATP-binding</keyword>
<comment type="caution">
    <text evidence="3">The sequence shown here is derived from an EMBL/GenBank/DDBJ whole genome shotgun (WGS) entry which is preliminary data.</text>
</comment>
<dbReference type="PANTHER" id="PTHR47016:SF5">
    <property type="entry name" value="CLP DOMAIN SUPERFAMILY PROTEIN"/>
    <property type="match status" value="1"/>
</dbReference>
<dbReference type="InterPro" id="IPR036628">
    <property type="entry name" value="Clp_N_dom_sf"/>
</dbReference>
<dbReference type="PANTHER" id="PTHR47016">
    <property type="entry name" value="ATP-DEPENDENT CLP PROTEASE ATP-BINDING SUBUNIT CLPT1, CHLOROPLASTIC"/>
    <property type="match status" value="1"/>
</dbReference>
<gene>
    <name evidence="3" type="ORF">K7472_21865</name>
</gene>
<dbReference type="RefSeq" id="WP_222980209.1">
    <property type="nucleotide sequence ID" value="NZ_JAINVZ010000016.1"/>
</dbReference>
<keyword evidence="1" id="KW-0677">Repeat</keyword>
<dbReference type="Pfam" id="PF02861">
    <property type="entry name" value="Clp_N"/>
    <property type="match status" value="1"/>
</dbReference>
<evidence type="ECO:0000259" key="2">
    <source>
        <dbReference type="PROSITE" id="PS51903"/>
    </source>
</evidence>
<sequence>MTQQPVRLDDLIEHVRSRHPDGDALQHLSDAMETSAHLGEVSDHLIGHFVDQARRAGASWTEIGQYMGVSKQAAQKRFVPRESEVDEIDDISSPGRGPGLFTRFTQRARHTVSEARAEAERLGHGHVENGHLVLGLLAEPEGLAARAMETLGAPSAEVREAVVAQLGPGSKQSGRLRFSRNAKKTLELALREALHLGHNYIGTEHLLLGLLRNDKDPAARTLNGFGITRQRTEEWTREALAGYTKALRDQK</sequence>
<keyword evidence="3" id="KW-0378">Hydrolase</keyword>
<dbReference type="EMBL" id="JAINVZ010000016">
    <property type="protein sequence ID" value="MBY8887465.1"/>
    <property type="molecule type" value="Genomic_DNA"/>
</dbReference>
<keyword evidence="3" id="KW-0547">Nucleotide-binding</keyword>
<evidence type="ECO:0000313" key="4">
    <source>
        <dbReference type="Proteomes" id="UP001198565"/>
    </source>
</evidence>
<evidence type="ECO:0000313" key="3">
    <source>
        <dbReference type="EMBL" id="MBY8887465.1"/>
    </source>
</evidence>
<name>A0ABS7QW85_9ACTN</name>
<protein>
    <submittedName>
        <fullName evidence="3">ATP-dependent Clp protease ATP-binding subunit</fullName>
    </submittedName>
</protein>
<dbReference type="Gene3D" id="1.10.1780.10">
    <property type="entry name" value="Clp, N-terminal domain"/>
    <property type="match status" value="1"/>
</dbReference>
<proteinExistence type="predicted"/>
<dbReference type="SUPFAM" id="SSF81923">
    <property type="entry name" value="Double Clp-N motif"/>
    <property type="match status" value="1"/>
</dbReference>
<organism evidence="3 4">
    <name type="scientific">Streptantibioticus parmotrematis</name>
    <dbReference type="NCBI Taxonomy" id="2873249"/>
    <lineage>
        <taxon>Bacteria</taxon>
        <taxon>Bacillati</taxon>
        <taxon>Actinomycetota</taxon>
        <taxon>Actinomycetes</taxon>
        <taxon>Kitasatosporales</taxon>
        <taxon>Streptomycetaceae</taxon>
        <taxon>Streptantibioticus</taxon>
    </lineage>
</organism>